<dbReference type="InterPro" id="IPR003879">
    <property type="entry name" value="Butyrophylin_SPRY"/>
</dbReference>
<sequence>MSEDMTSMRFSYETQQLPENPERFNRWVCILGSEGFSSGEHSWDVHVGEADFWRLGVVKKSVKRKGDVPDTPAEGVWSVLLFHRNYEAVTSPPTLLTVVKKPQKIRVQLDWDKGQLGESRLAHKDIRPHNPGLVYCEALTNVHFSEAPRQELLHAVCVPLEDAELFSDVPVVIQQLEHRIGASNGSIGGVGWASKPLCCSKDYGGGAEVGSLLCEAGGQSPTYLPGFNLGLLLAALPAEGVQLRQAELAQQVAGTAKKVA</sequence>
<evidence type="ECO:0000313" key="2">
    <source>
        <dbReference type="EMBL" id="KPP58347.1"/>
    </source>
</evidence>
<feature type="domain" description="B30.2/SPRY" evidence="1">
    <location>
        <begin position="1"/>
        <end position="174"/>
    </location>
</feature>
<dbReference type="Pfam" id="PF13765">
    <property type="entry name" value="PRY"/>
    <property type="match status" value="1"/>
</dbReference>
<dbReference type="InterPro" id="IPR013320">
    <property type="entry name" value="ConA-like_dom_sf"/>
</dbReference>
<dbReference type="SUPFAM" id="SSF49899">
    <property type="entry name" value="Concanavalin A-like lectins/glucanases"/>
    <property type="match status" value="1"/>
</dbReference>
<dbReference type="InterPro" id="IPR050143">
    <property type="entry name" value="TRIM/RBCC"/>
</dbReference>
<reference evidence="2 3" key="1">
    <citation type="submission" date="2015-08" db="EMBL/GenBank/DDBJ databases">
        <title>The genome of the Asian arowana (Scleropages formosus).</title>
        <authorList>
            <person name="Tan M.H."/>
            <person name="Gan H.M."/>
            <person name="Croft L.J."/>
            <person name="Austin C.M."/>
        </authorList>
    </citation>
    <scope>NUCLEOTIDE SEQUENCE [LARGE SCALE GENOMIC DNA]</scope>
    <source>
        <strain evidence="2">Aro1</strain>
    </source>
</reference>
<dbReference type="AlphaFoldDB" id="A0A0P7TBY0"/>
<evidence type="ECO:0000259" key="1">
    <source>
        <dbReference type="PROSITE" id="PS50188"/>
    </source>
</evidence>
<comment type="caution">
    <text evidence="2">The sequence shown here is derived from an EMBL/GenBank/DDBJ whole genome shotgun (WGS) entry which is preliminary data.</text>
</comment>
<organism evidence="2 3">
    <name type="scientific">Scleropages formosus</name>
    <name type="common">Asian bonytongue</name>
    <name type="synonym">Osteoglossum formosum</name>
    <dbReference type="NCBI Taxonomy" id="113540"/>
    <lineage>
        <taxon>Eukaryota</taxon>
        <taxon>Metazoa</taxon>
        <taxon>Chordata</taxon>
        <taxon>Craniata</taxon>
        <taxon>Vertebrata</taxon>
        <taxon>Euteleostomi</taxon>
        <taxon>Actinopterygii</taxon>
        <taxon>Neopterygii</taxon>
        <taxon>Teleostei</taxon>
        <taxon>Osteoglossocephala</taxon>
        <taxon>Osteoglossomorpha</taxon>
        <taxon>Osteoglossiformes</taxon>
        <taxon>Osteoglossidae</taxon>
        <taxon>Scleropages</taxon>
    </lineage>
</organism>
<dbReference type="InterPro" id="IPR003877">
    <property type="entry name" value="SPRY_dom"/>
</dbReference>
<dbReference type="Proteomes" id="UP000034805">
    <property type="component" value="Unassembled WGS sequence"/>
</dbReference>
<dbReference type="InterPro" id="IPR001870">
    <property type="entry name" value="B30.2/SPRY"/>
</dbReference>
<dbReference type="PRINTS" id="PR01407">
    <property type="entry name" value="BUTYPHLNCDUF"/>
</dbReference>
<name>A0A0P7TBY0_SCLFO</name>
<dbReference type="InterPro" id="IPR043136">
    <property type="entry name" value="B30.2/SPRY_sf"/>
</dbReference>
<evidence type="ECO:0000313" key="3">
    <source>
        <dbReference type="Proteomes" id="UP000034805"/>
    </source>
</evidence>
<dbReference type="InterPro" id="IPR006574">
    <property type="entry name" value="PRY"/>
</dbReference>
<dbReference type="STRING" id="113540.ENSSFOP00015030737"/>
<dbReference type="Pfam" id="PF00622">
    <property type="entry name" value="SPRY"/>
    <property type="match status" value="1"/>
</dbReference>
<gene>
    <name evidence="2" type="ORF">Z043_123835</name>
</gene>
<proteinExistence type="predicted"/>
<dbReference type="PROSITE" id="PS50188">
    <property type="entry name" value="B302_SPRY"/>
    <property type="match status" value="1"/>
</dbReference>
<dbReference type="EMBL" id="JARO02014139">
    <property type="protein sequence ID" value="KPP58347.1"/>
    <property type="molecule type" value="Genomic_DNA"/>
</dbReference>
<dbReference type="PANTHER" id="PTHR24103">
    <property type="entry name" value="E3 UBIQUITIN-PROTEIN LIGASE TRIM"/>
    <property type="match status" value="1"/>
</dbReference>
<dbReference type="Gene3D" id="2.60.120.920">
    <property type="match status" value="1"/>
</dbReference>
<dbReference type="SMART" id="SM00589">
    <property type="entry name" value="PRY"/>
    <property type="match status" value="1"/>
</dbReference>
<protein>
    <recommendedName>
        <fullName evidence="1">B30.2/SPRY domain-containing protein</fullName>
    </recommendedName>
</protein>
<accession>A0A0P7TBY0</accession>